<sequence length="58" mass="6519">MLSKNRRIFQVLLGVALIFGLFFVNPWLSLIGFAPLLVGITGFCPACYFLNRCSLPNR</sequence>
<keyword evidence="1" id="KW-0472">Membrane</keyword>
<name>A0ABT8T8I2_9BACT</name>
<evidence type="ECO:0000313" key="4">
    <source>
        <dbReference type="Proteomes" id="UP001171111"/>
    </source>
</evidence>
<dbReference type="Pfam" id="PF11127">
    <property type="entry name" value="YgaP-like_TM"/>
    <property type="match status" value="1"/>
</dbReference>
<reference evidence="3 4" key="1">
    <citation type="submission" date="2023-06" db="EMBL/GenBank/DDBJ databases">
        <title>Campylobacter magnum sp. nov., isolated from cecal contents of domestic pigs (Sus scrofa domesticus).</title>
        <authorList>
            <person name="Papic B."/>
            <person name="Gruntar I."/>
        </authorList>
    </citation>
    <scope>NUCLEOTIDE SEQUENCE [LARGE SCALE GENOMIC DNA]</scope>
    <source>
        <strain evidence="4">34484-21</strain>
    </source>
</reference>
<dbReference type="EMBL" id="JAULJQ010000011">
    <property type="protein sequence ID" value="MDO2410059.1"/>
    <property type="molecule type" value="Genomic_DNA"/>
</dbReference>
<comment type="caution">
    <text evidence="3">The sequence shown here is derived from an EMBL/GenBank/DDBJ whole genome shotgun (WGS) entry which is preliminary data.</text>
</comment>
<feature type="domain" description="Inner membrane protein YgaP-like transmembrane" evidence="2">
    <location>
        <begin position="7"/>
        <end position="51"/>
    </location>
</feature>
<protein>
    <submittedName>
        <fullName evidence="3">DUF2892 domain-containing protein</fullName>
    </submittedName>
</protein>
<dbReference type="InterPro" id="IPR021309">
    <property type="entry name" value="YgaP-like_TM"/>
</dbReference>
<accession>A0ABT8T8I2</accession>
<gene>
    <name evidence="3" type="ORF">Q2362_08170</name>
</gene>
<keyword evidence="1" id="KW-1133">Transmembrane helix</keyword>
<evidence type="ECO:0000313" key="3">
    <source>
        <dbReference type="EMBL" id="MDO2410059.1"/>
    </source>
</evidence>
<feature type="transmembrane region" description="Helical" evidence="1">
    <location>
        <begin position="7"/>
        <end position="24"/>
    </location>
</feature>
<evidence type="ECO:0000256" key="1">
    <source>
        <dbReference type="SAM" id="Phobius"/>
    </source>
</evidence>
<dbReference type="RefSeq" id="WP_302244841.1">
    <property type="nucleotide sequence ID" value="NZ_JAULJQ010000011.1"/>
</dbReference>
<organism evidence="3 4">
    <name type="scientific">Campylobacter magnus</name>
    <dbReference type="NCBI Taxonomy" id="3026462"/>
    <lineage>
        <taxon>Bacteria</taxon>
        <taxon>Pseudomonadati</taxon>
        <taxon>Campylobacterota</taxon>
        <taxon>Epsilonproteobacteria</taxon>
        <taxon>Campylobacterales</taxon>
        <taxon>Campylobacteraceae</taxon>
        <taxon>Campylobacter</taxon>
    </lineage>
</organism>
<evidence type="ECO:0000259" key="2">
    <source>
        <dbReference type="Pfam" id="PF11127"/>
    </source>
</evidence>
<keyword evidence="1" id="KW-0812">Transmembrane</keyword>
<proteinExistence type="predicted"/>
<keyword evidence="4" id="KW-1185">Reference proteome</keyword>
<feature type="transmembrane region" description="Helical" evidence="1">
    <location>
        <begin position="30"/>
        <end position="50"/>
    </location>
</feature>
<dbReference type="Proteomes" id="UP001171111">
    <property type="component" value="Unassembled WGS sequence"/>
</dbReference>